<evidence type="ECO:0000256" key="1">
    <source>
        <dbReference type="SAM" id="SignalP"/>
    </source>
</evidence>
<evidence type="ECO:0000313" key="2">
    <source>
        <dbReference type="EMBL" id="MFD2592660.1"/>
    </source>
</evidence>
<feature type="signal peptide" evidence="1">
    <location>
        <begin position="1"/>
        <end position="18"/>
    </location>
</feature>
<evidence type="ECO:0008006" key="4">
    <source>
        <dbReference type="Google" id="ProtNLM"/>
    </source>
</evidence>
<dbReference type="EMBL" id="JBHULX010000039">
    <property type="protein sequence ID" value="MFD2592660.1"/>
    <property type="molecule type" value="Genomic_DNA"/>
</dbReference>
<accession>A0ABW5NB44</accession>
<dbReference type="RefSeq" id="WP_378254711.1">
    <property type="nucleotide sequence ID" value="NZ_JBHSJV010000001.1"/>
</dbReference>
<feature type="chain" id="PRO_5045183221" description="DUF4294 domain-containing protein" evidence="1">
    <location>
        <begin position="19"/>
        <end position="121"/>
    </location>
</feature>
<keyword evidence="3" id="KW-1185">Reference proteome</keyword>
<comment type="caution">
    <text evidence="2">The sequence shown here is derived from an EMBL/GenBank/DDBJ whole genome shotgun (WGS) entry which is preliminary data.</text>
</comment>
<gene>
    <name evidence="2" type="ORF">ACFSTE_17625</name>
</gene>
<proteinExistence type="predicted"/>
<name>A0ABW5NB44_9FLAO</name>
<protein>
    <recommendedName>
        <fullName evidence="4">DUF4294 domain-containing protein</fullName>
    </recommendedName>
</protein>
<organism evidence="2 3">
    <name type="scientific">Aquimarina hainanensis</name>
    <dbReference type="NCBI Taxonomy" id="1578017"/>
    <lineage>
        <taxon>Bacteria</taxon>
        <taxon>Pseudomonadati</taxon>
        <taxon>Bacteroidota</taxon>
        <taxon>Flavobacteriia</taxon>
        <taxon>Flavobacteriales</taxon>
        <taxon>Flavobacteriaceae</taxon>
        <taxon>Aquimarina</taxon>
    </lineage>
</organism>
<reference evidence="3" key="1">
    <citation type="journal article" date="2019" name="Int. J. Syst. Evol. Microbiol.">
        <title>The Global Catalogue of Microorganisms (GCM) 10K type strain sequencing project: providing services to taxonomists for standard genome sequencing and annotation.</title>
        <authorList>
            <consortium name="The Broad Institute Genomics Platform"/>
            <consortium name="The Broad Institute Genome Sequencing Center for Infectious Disease"/>
            <person name="Wu L."/>
            <person name="Ma J."/>
        </authorList>
    </citation>
    <scope>NUCLEOTIDE SEQUENCE [LARGE SCALE GENOMIC DNA]</scope>
    <source>
        <strain evidence="3">KCTC 42423</strain>
    </source>
</reference>
<dbReference type="Proteomes" id="UP001597459">
    <property type="component" value="Unassembled WGS sequence"/>
</dbReference>
<keyword evidence="1" id="KW-0732">Signal</keyword>
<sequence length="121" mass="14475">MKKILLVLILFSTLSHYGQTLSETHIIYGYKNIIIMDNGQKFTIVNETPFYEVHDNSIPQLYELQDHVLRLNRVIVMRDDEGTYKKLIEWVKHQMTFYELRKIDSSLYKENKITNLDSMME</sequence>
<evidence type="ECO:0000313" key="3">
    <source>
        <dbReference type="Proteomes" id="UP001597459"/>
    </source>
</evidence>